<accession>A0A422PUQ2</accession>
<reference evidence="1 2" key="1">
    <citation type="journal article" date="2018" name="BMC Genomics">
        <title>Genomic comparison of Trypanosoma conorhini and Trypanosoma rangeli to Trypanosoma cruzi strains of high and low virulence.</title>
        <authorList>
            <person name="Bradwell K.R."/>
            <person name="Koparde V.N."/>
            <person name="Matveyev A.V."/>
            <person name="Serrano M.G."/>
            <person name="Alves J.M."/>
            <person name="Parikh H."/>
            <person name="Huang B."/>
            <person name="Lee V."/>
            <person name="Espinosa-Alvarez O."/>
            <person name="Ortiz P.A."/>
            <person name="Costa-Martins A.G."/>
            <person name="Teixeira M.M."/>
            <person name="Buck G.A."/>
        </authorList>
    </citation>
    <scope>NUCLEOTIDE SEQUENCE [LARGE SCALE GENOMIC DNA]</scope>
    <source>
        <strain evidence="1 2">025E</strain>
    </source>
</reference>
<dbReference type="GO" id="GO:0005634">
    <property type="term" value="C:nucleus"/>
    <property type="evidence" value="ECO:0007669"/>
    <property type="project" value="TreeGrafter"/>
</dbReference>
<dbReference type="RefSeq" id="XP_029229466.1">
    <property type="nucleotide sequence ID" value="XM_029370481.1"/>
</dbReference>
<dbReference type="PANTHER" id="PTHR46035:SF1">
    <property type="entry name" value="TETRATRICOPEPTIDE REPEAT PROTEIN 4"/>
    <property type="match status" value="1"/>
</dbReference>
<organism evidence="1 2">
    <name type="scientific">Trypanosoma conorhini</name>
    <dbReference type="NCBI Taxonomy" id="83891"/>
    <lineage>
        <taxon>Eukaryota</taxon>
        <taxon>Discoba</taxon>
        <taxon>Euglenozoa</taxon>
        <taxon>Kinetoplastea</taxon>
        <taxon>Metakinetoplastina</taxon>
        <taxon>Trypanosomatida</taxon>
        <taxon>Trypanosomatidae</taxon>
        <taxon>Trypanosoma</taxon>
    </lineage>
</organism>
<dbReference type="OrthoDB" id="420195at2759"/>
<name>A0A422PUQ2_9TRYP</name>
<dbReference type="Proteomes" id="UP000284403">
    <property type="component" value="Unassembled WGS sequence"/>
</dbReference>
<dbReference type="EMBL" id="MKKU01000161">
    <property type="protein sequence ID" value="RNF21247.1"/>
    <property type="molecule type" value="Genomic_DNA"/>
</dbReference>
<keyword evidence="2" id="KW-1185">Reference proteome</keyword>
<dbReference type="GeneID" id="40317174"/>
<protein>
    <submittedName>
        <fullName evidence="1">Tetratricopeptidedomain 4</fullName>
    </submittedName>
</protein>
<dbReference type="InterPro" id="IPR011990">
    <property type="entry name" value="TPR-like_helical_dom_sf"/>
</dbReference>
<comment type="caution">
    <text evidence="1">The sequence shown here is derived from an EMBL/GenBank/DDBJ whole genome shotgun (WGS) entry which is preliminary data.</text>
</comment>
<evidence type="ECO:0000313" key="2">
    <source>
        <dbReference type="Proteomes" id="UP000284403"/>
    </source>
</evidence>
<dbReference type="AlphaFoldDB" id="A0A422PUQ2"/>
<dbReference type="GO" id="GO:0005829">
    <property type="term" value="C:cytosol"/>
    <property type="evidence" value="ECO:0007669"/>
    <property type="project" value="TreeGrafter"/>
</dbReference>
<dbReference type="Gene3D" id="1.25.40.10">
    <property type="entry name" value="Tetratricopeptide repeat domain"/>
    <property type="match status" value="1"/>
</dbReference>
<dbReference type="CDD" id="cd21377">
    <property type="entry name" value="CTWD_Cns1-like"/>
    <property type="match status" value="1"/>
</dbReference>
<dbReference type="GO" id="GO:0006457">
    <property type="term" value="P:protein folding"/>
    <property type="evidence" value="ECO:0007669"/>
    <property type="project" value="TreeGrafter"/>
</dbReference>
<dbReference type="GO" id="GO:0051879">
    <property type="term" value="F:Hsp90 protein binding"/>
    <property type="evidence" value="ECO:0007669"/>
    <property type="project" value="TreeGrafter"/>
</dbReference>
<gene>
    <name evidence="1" type="ORF">Tco025E_03563</name>
</gene>
<proteinExistence type="predicted"/>
<dbReference type="GO" id="GO:0030544">
    <property type="term" value="F:Hsp70 protein binding"/>
    <property type="evidence" value="ECO:0007669"/>
    <property type="project" value="TreeGrafter"/>
</dbReference>
<sequence length="390" mass="44839">MNLSSLVPPDKQLTAEQQSHIRDLQDEIDEIWSRRGDYKIDDKAWEKMPLFMENITDEDLHKNADCAALASIAYDEVPAEDIAESRKQHGNRAIQLALNPEQVNKENLARAAAHCYTEGLNAKCKDPVLNSQLYANRSLAQYIIQNFGHGLEDAQRAIILNPEYSKAYYRAARCAERVKKYDLAIDLLTKGRCTNPPPEGFALEDFAELERVCRDGKERVQNEEKKNSIRTRVKAAEACGIMRALTSCGIRLSPMPEVSSEQMGLYGHHQPYFDTDGLLHVPLLFMYDEYQQTDFMQDVTCDVSTAELLHELMPFPWDDRGRYRHIDDVVVVFKVDDGVKMAEYYEVDLSWPLMELFRSESYKMPMLLPVLHVVCRSSELLRDWDPQKPL</sequence>
<dbReference type="SUPFAM" id="SSF48452">
    <property type="entry name" value="TPR-like"/>
    <property type="match status" value="1"/>
</dbReference>
<evidence type="ECO:0000313" key="1">
    <source>
        <dbReference type="EMBL" id="RNF21247.1"/>
    </source>
</evidence>
<dbReference type="PANTHER" id="PTHR46035">
    <property type="entry name" value="TETRATRICOPEPTIDE REPEAT PROTEIN 4"/>
    <property type="match status" value="1"/>
</dbReference>